<feature type="compositionally biased region" description="Basic and acidic residues" evidence="1">
    <location>
        <begin position="148"/>
        <end position="164"/>
    </location>
</feature>
<organism evidence="3">
    <name type="scientific">Ostreococcus tauri</name>
    <name type="common">Marine green alga</name>
    <dbReference type="NCBI Taxonomy" id="70448"/>
    <lineage>
        <taxon>Eukaryota</taxon>
        <taxon>Viridiplantae</taxon>
        <taxon>Chlorophyta</taxon>
        <taxon>Mamiellophyceae</taxon>
        <taxon>Mamiellales</taxon>
        <taxon>Bathycoccaceae</taxon>
        <taxon>Ostreococcus</taxon>
    </lineage>
</organism>
<evidence type="ECO:0000313" key="3">
    <source>
        <dbReference type="EMBL" id="OUS45343.1"/>
    </source>
</evidence>
<gene>
    <name evidence="3" type="ORF">BE221DRAFT_76677</name>
</gene>
<dbReference type="InterPro" id="IPR002913">
    <property type="entry name" value="START_lipid-bd_dom"/>
</dbReference>
<dbReference type="eggNOG" id="KOG2761">
    <property type="taxonomic scope" value="Eukaryota"/>
</dbReference>
<proteinExistence type="predicted"/>
<dbReference type="PANTHER" id="PTHR19308">
    <property type="entry name" value="PHOSPHATIDYLCHOLINE TRANSFER PROTEIN"/>
    <property type="match status" value="1"/>
</dbReference>
<protein>
    <submittedName>
        <fullName evidence="3">Putative membrane related protein CP5</fullName>
    </submittedName>
</protein>
<dbReference type="InterPro" id="IPR051213">
    <property type="entry name" value="START_lipid_transfer"/>
</dbReference>
<dbReference type="SUPFAM" id="SSF55961">
    <property type="entry name" value="Bet v1-like"/>
    <property type="match status" value="1"/>
</dbReference>
<dbReference type="EMBL" id="KZ155790">
    <property type="protein sequence ID" value="OUS45343.1"/>
    <property type="molecule type" value="Genomic_DNA"/>
</dbReference>
<name>A0A1Y5IBA0_OSTTA</name>
<feature type="region of interest" description="Disordered" evidence="1">
    <location>
        <begin position="145"/>
        <end position="179"/>
    </location>
</feature>
<dbReference type="GO" id="GO:0005737">
    <property type="term" value="C:cytoplasm"/>
    <property type="evidence" value="ECO:0007669"/>
    <property type="project" value="UniProtKB-ARBA"/>
</dbReference>
<dbReference type="PROSITE" id="PS50848">
    <property type="entry name" value="START"/>
    <property type="match status" value="1"/>
</dbReference>
<dbReference type="Proteomes" id="UP000195557">
    <property type="component" value="Unassembled WGS sequence"/>
</dbReference>
<dbReference type="GO" id="GO:0008289">
    <property type="term" value="F:lipid binding"/>
    <property type="evidence" value="ECO:0007669"/>
    <property type="project" value="InterPro"/>
</dbReference>
<sequence>MSLASVFGRPADVSGADVGRRAGGDSTSSPNDLSAVFEIAAGMPFATKEQIGDGLQALSEAWPVVFATLVAVFYVAWHPRIGSLARGVRAQVLGSGWNGAQWYWTTVSTMVTVRSILIWLAHRNVVVRRAVEFAGLAMALDARRGRKRSGDKEKEKARRCHSDKYASMGQEPTTFPSGVTDVVQPADYERFKARVACLPGSLPTEETGEWQAVMERTDEATQCHYKAWRHILPYGGTEYLSRSVFENATAEEICDFYNSDITRDKWDALLLKQHPIEKDPRTGAEILFWERQLPVISNRDYVFSRRTWKDGDYYFTITRGMHHPKHPESSKVIRVDPYFSAWRMRTIPGKEPGTFAGECILLHFEEQKVQQDIARMAVRHGMWGVVRNLCRGFRDFQNERNQDEAMQDAGGVSARRYVDLSKMPSGLKKRLKKAIGFAFPVLLGVLLAQQGTGNVFDVVTHARRGFIIVSHRRRALKAIKTVGVVAAAKVAERVAEDDAEDDSITLQHV</sequence>
<reference evidence="3" key="1">
    <citation type="submission" date="2017-04" db="EMBL/GenBank/DDBJ databases">
        <title>Population genomics of picophytoplankton unveils novel chromosome hypervariability.</title>
        <authorList>
            <consortium name="DOE Joint Genome Institute"/>
            <person name="Blanc-Mathieu R."/>
            <person name="Krasovec M."/>
            <person name="Hebrard M."/>
            <person name="Yau S."/>
            <person name="Desgranges E."/>
            <person name="Martin J."/>
            <person name="Schackwitz W."/>
            <person name="Kuo A."/>
            <person name="Salin G."/>
            <person name="Donnadieu C."/>
            <person name="Desdevises Y."/>
            <person name="Sanchez-Ferandin S."/>
            <person name="Moreau H."/>
            <person name="Rivals E."/>
            <person name="Grigoriev I.V."/>
            <person name="Grimsley N."/>
            <person name="Eyre-Walker A."/>
            <person name="Piganeau G."/>
        </authorList>
    </citation>
    <scope>NUCLEOTIDE SEQUENCE [LARGE SCALE GENOMIC DNA]</scope>
    <source>
        <strain evidence="3">RCC 1115</strain>
    </source>
</reference>
<dbReference type="PANTHER" id="PTHR19308:SF39">
    <property type="entry name" value="PHOSPHATIDYLCHOLINE TRANSFER PROTEIN"/>
    <property type="match status" value="1"/>
</dbReference>
<dbReference type="Pfam" id="PF01852">
    <property type="entry name" value="START"/>
    <property type="match status" value="1"/>
</dbReference>
<accession>A0A1Y5IBA0</accession>
<evidence type="ECO:0000256" key="1">
    <source>
        <dbReference type="SAM" id="MobiDB-lite"/>
    </source>
</evidence>
<dbReference type="AlphaFoldDB" id="A0A1Y5IBA0"/>
<evidence type="ECO:0000259" key="2">
    <source>
        <dbReference type="PROSITE" id="PS50848"/>
    </source>
</evidence>
<dbReference type="InterPro" id="IPR023393">
    <property type="entry name" value="START-like_dom_sf"/>
</dbReference>
<feature type="domain" description="START" evidence="2">
    <location>
        <begin position="210"/>
        <end position="398"/>
    </location>
</feature>
<dbReference type="Gene3D" id="3.30.530.20">
    <property type="match status" value="1"/>
</dbReference>